<dbReference type="PRINTS" id="PR01805">
    <property type="entry name" value="VACJLIPOPROT"/>
</dbReference>
<dbReference type="GO" id="GO:0016020">
    <property type="term" value="C:membrane"/>
    <property type="evidence" value="ECO:0007669"/>
    <property type="project" value="InterPro"/>
</dbReference>
<name>A0A812NBN4_SYMPI</name>
<feature type="signal peptide" evidence="2">
    <location>
        <begin position="1"/>
        <end position="20"/>
    </location>
</feature>
<organism evidence="3 4">
    <name type="scientific">Symbiodinium pilosum</name>
    <name type="common">Dinoflagellate</name>
    <dbReference type="NCBI Taxonomy" id="2952"/>
    <lineage>
        <taxon>Eukaryota</taxon>
        <taxon>Sar</taxon>
        <taxon>Alveolata</taxon>
        <taxon>Dinophyceae</taxon>
        <taxon>Suessiales</taxon>
        <taxon>Symbiodiniaceae</taxon>
        <taxon>Symbiodinium</taxon>
    </lineage>
</organism>
<accession>A0A812NBN4</accession>
<dbReference type="Proteomes" id="UP000649617">
    <property type="component" value="Unassembled WGS sequence"/>
</dbReference>
<evidence type="ECO:0000256" key="1">
    <source>
        <dbReference type="ARBA" id="ARBA00022729"/>
    </source>
</evidence>
<dbReference type="PANTHER" id="PTHR30035:SF3">
    <property type="entry name" value="INTERMEMBRANE PHOSPHOLIPID TRANSPORT SYSTEM LIPOPROTEIN MLAA"/>
    <property type="match status" value="1"/>
</dbReference>
<evidence type="ECO:0000313" key="4">
    <source>
        <dbReference type="Proteomes" id="UP000649617"/>
    </source>
</evidence>
<feature type="chain" id="PRO_5032321393" evidence="2">
    <location>
        <begin position="21"/>
        <end position="236"/>
    </location>
</feature>
<proteinExistence type="predicted"/>
<reference evidence="3" key="1">
    <citation type="submission" date="2021-02" db="EMBL/GenBank/DDBJ databases">
        <authorList>
            <person name="Dougan E. K."/>
            <person name="Rhodes N."/>
            <person name="Thang M."/>
            <person name="Chan C."/>
        </authorList>
    </citation>
    <scope>NUCLEOTIDE SEQUENCE</scope>
</reference>
<evidence type="ECO:0000313" key="3">
    <source>
        <dbReference type="EMBL" id="CAE7312647.1"/>
    </source>
</evidence>
<protein>
    <submittedName>
        <fullName evidence="3">MlaA protein</fullName>
    </submittedName>
</protein>
<sequence length="236" mass="25324">MKQCAALLVLVAGLPTLVHAAGDPIEPVNRGVYSFNDFADRWAIRPTAKAYDKVVPGFLKSGISNFFENLGTPAIAVNQLLQGKPVRSLSDTGRFLVNTTLGVGGLIDVATHAGFAKHDEDFGQTLGVWGADSGSFLMLPFLGPSSVRDTLGFAVDGLMNPIRFVKPTESRAAVMALYVIDLRAALLGVDQLVSGDEYLFLRDAYLQSRAFSVSDGVTEEDPFADDGFDDDGFDLE</sequence>
<keyword evidence="4" id="KW-1185">Reference proteome</keyword>
<keyword evidence="1 2" id="KW-0732">Signal</keyword>
<dbReference type="InterPro" id="IPR007428">
    <property type="entry name" value="MlaA"/>
</dbReference>
<evidence type="ECO:0000256" key="2">
    <source>
        <dbReference type="SAM" id="SignalP"/>
    </source>
</evidence>
<dbReference type="PANTHER" id="PTHR30035">
    <property type="entry name" value="LIPOPROTEIN VACJ-RELATED"/>
    <property type="match status" value="1"/>
</dbReference>
<dbReference type="GO" id="GO:0120010">
    <property type="term" value="P:intermembrane phospholipid transfer"/>
    <property type="evidence" value="ECO:0007669"/>
    <property type="project" value="TreeGrafter"/>
</dbReference>
<dbReference type="EMBL" id="CAJNIZ010011112">
    <property type="protein sequence ID" value="CAE7312647.1"/>
    <property type="molecule type" value="Genomic_DNA"/>
</dbReference>
<comment type="caution">
    <text evidence="3">The sequence shown here is derived from an EMBL/GenBank/DDBJ whole genome shotgun (WGS) entry which is preliminary data.</text>
</comment>
<dbReference type="AlphaFoldDB" id="A0A812NBN4"/>
<dbReference type="OrthoDB" id="10249511at2759"/>
<gene>
    <name evidence="3" type="primary">mlaA</name>
    <name evidence="3" type="ORF">SPIL2461_LOCUS7123</name>
</gene>
<dbReference type="Pfam" id="PF04333">
    <property type="entry name" value="MlaA"/>
    <property type="match status" value="1"/>
</dbReference>